<sequence length="282" mass="29516">MRTSVKFTTAALATSALALTLAACGSSSSASSSGSGSSNDASKPLVVVASPTPHAQILEYIQKNLAAKAGLNLQVKVVTDYVTPNLSVQDGSADANYFQHQPYLDDFNKSHGTNIVSVEAVHLEPLGLYSHKVKSAAALADGATVAIPNDATNEGRALQLLAANGLLKLKSGAGTTATPDDVTDNPKHLKFQEIDAAQLPRTLSDVDAAVINGNYALDAKLNPTKDALLLEKAQGNPYANILAVKSGEQNDPRVKKLAELLHSPEVKQYIEQTFSGSVIPAF</sequence>
<dbReference type="RefSeq" id="WP_111500663.1">
    <property type="nucleotide sequence ID" value="NZ_QKYN01000038.1"/>
</dbReference>
<accession>A0A2X0IKR4</accession>
<dbReference type="CDD" id="cd13597">
    <property type="entry name" value="PBP2_lipoprotein_Tp32"/>
    <property type="match status" value="1"/>
</dbReference>
<evidence type="ECO:0000256" key="7">
    <source>
        <dbReference type="PIRSR" id="PIRSR002854-1"/>
    </source>
</evidence>
<dbReference type="Gene3D" id="3.40.190.10">
    <property type="entry name" value="Periplasmic binding protein-like II"/>
    <property type="match status" value="2"/>
</dbReference>
<keyword evidence="3" id="KW-0472">Membrane</keyword>
<keyword evidence="10" id="KW-1185">Reference proteome</keyword>
<evidence type="ECO:0000313" key="9">
    <source>
        <dbReference type="EMBL" id="RAG85704.1"/>
    </source>
</evidence>
<keyword evidence="5 6" id="KW-0449">Lipoprotein</keyword>
<feature type="chain" id="PRO_5038523782" description="Lipoprotein" evidence="8">
    <location>
        <begin position="19"/>
        <end position="282"/>
    </location>
</feature>
<dbReference type="GO" id="GO:0016020">
    <property type="term" value="C:membrane"/>
    <property type="evidence" value="ECO:0007669"/>
    <property type="project" value="UniProtKB-SubCell"/>
</dbReference>
<dbReference type="PANTHER" id="PTHR30429">
    <property type="entry name" value="D-METHIONINE-BINDING LIPOPROTEIN METQ"/>
    <property type="match status" value="1"/>
</dbReference>
<evidence type="ECO:0000256" key="2">
    <source>
        <dbReference type="ARBA" id="ARBA00022729"/>
    </source>
</evidence>
<proteinExistence type="inferred from homology"/>
<protein>
    <recommendedName>
        <fullName evidence="6">Lipoprotein</fullName>
    </recommendedName>
</protein>
<dbReference type="PROSITE" id="PS51257">
    <property type="entry name" value="PROKAR_LIPOPROTEIN"/>
    <property type="match status" value="1"/>
</dbReference>
<evidence type="ECO:0000256" key="6">
    <source>
        <dbReference type="PIRNR" id="PIRNR002854"/>
    </source>
</evidence>
<dbReference type="PIRSF" id="PIRSF002854">
    <property type="entry name" value="MetQ"/>
    <property type="match status" value="1"/>
</dbReference>
<evidence type="ECO:0000256" key="1">
    <source>
        <dbReference type="ARBA" id="ARBA00004635"/>
    </source>
</evidence>
<keyword evidence="2 8" id="KW-0732">Signal</keyword>
<evidence type="ECO:0000256" key="5">
    <source>
        <dbReference type="ARBA" id="ARBA00023288"/>
    </source>
</evidence>
<evidence type="ECO:0000256" key="4">
    <source>
        <dbReference type="ARBA" id="ARBA00023139"/>
    </source>
</evidence>
<name>A0A2X0IKR4_9ACTN</name>
<dbReference type="AlphaFoldDB" id="A0A2X0IKR4"/>
<dbReference type="Pfam" id="PF03180">
    <property type="entry name" value="Lipoprotein_9"/>
    <property type="match status" value="1"/>
</dbReference>
<evidence type="ECO:0000256" key="3">
    <source>
        <dbReference type="ARBA" id="ARBA00023136"/>
    </source>
</evidence>
<dbReference type="EMBL" id="QKYN01000038">
    <property type="protein sequence ID" value="RAG85704.1"/>
    <property type="molecule type" value="Genomic_DNA"/>
</dbReference>
<dbReference type="Proteomes" id="UP000248889">
    <property type="component" value="Unassembled WGS sequence"/>
</dbReference>
<dbReference type="SUPFAM" id="SSF53850">
    <property type="entry name" value="Periplasmic binding protein-like II"/>
    <property type="match status" value="1"/>
</dbReference>
<comment type="similarity">
    <text evidence="6">Belongs to the nlpA lipoprotein family.</text>
</comment>
<feature type="lipid moiety-binding region" description="S-diacylglycerol cysteine" evidence="7">
    <location>
        <position position="24"/>
    </location>
</feature>
<gene>
    <name evidence="9" type="ORF">DN069_10695</name>
</gene>
<keyword evidence="4" id="KW-0564">Palmitate</keyword>
<dbReference type="OrthoDB" id="9812878at2"/>
<comment type="subcellular location">
    <subcellularLocation>
        <location evidence="1">Membrane</location>
        <topology evidence="1">Lipid-anchor</topology>
    </subcellularLocation>
</comment>
<organism evidence="9 10">
    <name type="scientific">Streptacidiphilus pinicola</name>
    <dbReference type="NCBI Taxonomy" id="2219663"/>
    <lineage>
        <taxon>Bacteria</taxon>
        <taxon>Bacillati</taxon>
        <taxon>Actinomycetota</taxon>
        <taxon>Actinomycetes</taxon>
        <taxon>Kitasatosporales</taxon>
        <taxon>Streptomycetaceae</taxon>
        <taxon>Streptacidiphilus</taxon>
    </lineage>
</organism>
<dbReference type="PANTHER" id="PTHR30429:SF0">
    <property type="entry name" value="METHIONINE-BINDING LIPOPROTEIN METQ"/>
    <property type="match status" value="1"/>
</dbReference>
<evidence type="ECO:0000256" key="8">
    <source>
        <dbReference type="SAM" id="SignalP"/>
    </source>
</evidence>
<reference evidence="9 10" key="1">
    <citation type="submission" date="2018-06" db="EMBL/GenBank/DDBJ databases">
        <title>Streptacidiphilus pinicola sp. nov., isolated from pine grove soil.</title>
        <authorList>
            <person name="Roh S.G."/>
            <person name="Park S."/>
            <person name="Kim M.-K."/>
            <person name="Yun B.-R."/>
            <person name="Park J."/>
            <person name="Kim M.J."/>
            <person name="Kim Y.S."/>
            <person name="Kim S.B."/>
        </authorList>
    </citation>
    <scope>NUCLEOTIDE SEQUENCE [LARGE SCALE GENOMIC DNA]</scope>
    <source>
        <strain evidence="9 10">MMS16-CNU450</strain>
    </source>
</reference>
<comment type="caution">
    <text evidence="9">The sequence shown here is derived from an EMBL/GenBank/DDBJ whole genome shotgun (WGS) entry which is preliminary data.</text>
</comment>
<evidence type="ECO:0000313" key="10">
    <source>
        <dbReference type="Proteomes" id="UP000248889"/>
    </source>
</evidence>
<feature type="signal peptide" evidence="8">
    <location>
        <begin position="1"/>
        <end position="18"/>
    </location>
</feature>
<dbReference type="InterPro" id="IPR004872">
    <property type="entry name" value="Lipoprotein_NlpA"/>
</dbReference>